<name>A0ACC0C7S6_CATRO</name>
<reference evidence="2" key="1">
    <citation type="journal article" date="2023" name="Nat. Plants">
        <title>Single-cell RNA sequencing provides a high-resolution roadmap for understanding the multicellular compartmentation of specialized metabolism.</title>
        <authorList>
            <person name="Sun S."/>
            <person name="Shen X."/>
            <person name="Li Y."/>
            <person name="Li Y."/>
            <person name="Wang S."/>
            <person name="Li R."/>
            <person name="Zhang H."/>
            <person name="Shen G."/>
            <person name="Guo B."/>
            <person name="Wei J."/>
            <person name="Xu J."/>
            <person name="St-Pierre B."/>
            <person name="Chen S."/>
            <person name="Sun C."/>
        </authorList>
    </citation>
    <scope>NUCLEOTIDE SEQUENCE [LARGE SCALE GENOMIC DNA]</scope>
</reference>
<accession>A0ACC0C7S6</accession>
<dbReference type="EMBL" id="CM044701">
    <property type="protein sequence ID" value="KAI5680986.1"/>
    <property type="molecule type" value="Genomic_DNA"/>
</dbReference>
<comment type="caution">
    <text evidence="1">The sequence shown here is derived from an EMBL/GenBank/DDBJ whole genome shotgun (WGS) entry which is preliminary data.</text>
</comment>
<protein>
    <submittedName>
        <fullName evidence="1">Uncharacterized protein</fullName>
    </submittedName>
</protein>
<gene>
    <name evidence="1" type="ORF">M9H77_02213</name>
</gene>
<proteinExistence type="predicted"/>
<evidence type="ECO:0000313" key="1">
    <source>
        <dbReference type="EMBL" id="KAI5680986.1"/>
    </source>
</evidence>
<keyword evidence="2" id="KW-1185">Reference proteome</keyword>
<organism evidence="1 2">
    <name type="scientific">Catharanthus roseus</name>
    <name type="common">Madagascar periwinkle</name>
    <name type="synonym">Vinca rosea</name>
    <dbReference type="NCBI Taxonomy" id="4058"/>
    <lineage>
        <taxon>Eukaryota</taxon>
        <taxon>Viridiplantae</taxon>
        <taxon>Streptophyta</taxon>
        <taxon>Embryophyta</taxon>
        <taxon>Tracheophyta</taxon>
        <taxon>Spermatophyta</taxon>
        <taxon>Magnoliopsida</taxon>
        <taxon>eudicotyledons</taxon>
        <taxon>Gunneridae</taxon>
        <taxon>Pentapetalae</taxon>
        <taxon>asterids</taxon>
        <taxon>lamiids</taxon>
        <taxon>Gentianales</taxon>
        <taxon>Apocynaceae</taxon>
        <taxon>Rauvolfioideae</taxon>
        <taxon>Vinceae</taxon>
        <taxon>Catharanthinae</taxon>
        <taxon>Catharanthus</taxon>
    </lineage>
</organism>
<sequence length="258" mass="28906">MGYLITSLNKFNNQNDGSKELKSFNIFTFLRPTIDGRPRPTVESRSDSQNDFGLEPLSLAFLGPLSLAFIASNSSKLASLCFLFYLPCPRPYNWSLEAHNRSLKTLHDLINDKREAPILLHKSALKGEDILHISSSAFKYYQGKMHGLLVQVHYPDTCVHKNTTLMAQNYRSKMAIPLKLQRCKRDNSLKKGRRKFEKKSGAIGLQESLDKVVEVAASSTATLSSIRGGMTVFSISEVLEILGKLMEFEEGGPIYMLA</sequence>
<evidence type="ECO:0000313" key="2">
    <source>
        <dbReference type="Proteomes" id="UP001060085"/>
    </source>
</evidence>
<dbReference type="Proteomes" id="UP001060085">
    <property type="component" value="Linkage Group LG01"/>
</dbReference>